<dbReference type="Pfam" id="PF00583">
    <property type="entry name" value="Acetyltransf_1"/>
    <property type="match status" value="1"/>
</dbReference>
<dbReference type="SUPFAM" id="SSF55729">
    <property type="entry name" value="Acyl-CoA N-acyltransferases (Nat)"/>
    <property type="match status" value="1"/>
</dbReference>
<feature type="domain" description="N-acetyltransferase" evidence="3">
    <location>
        <begin position="12"/>
        <end position="171"/>
    </location>
</feature>
<dbReference type="InterPro" id="IPR050832">
    <property type="entry name" value="Bact_Acetyltransf"/>
</dbReference>
<reference evidence="4 5" key="1">
    <citation type="submission" date="2019-06" db="EMBL/GenBank/DDBJ databases">
        <title>Whole genome shotgun sequence of Cellulomonas uda NBRC 3747.</title>
        <authorList>
            <person name="Hosoyama A."/>
            <person name="Uohara A."/>
            <person name="Ohji S."/>
            <person name="Ichikawa N."/>
        </authorList>
    </citation>
    <scope>NUCLEOTIDE SEQUENCE [LARGE SCALE GENOMIC DNA]</scope>
    <source>
        <strain evidence="4 5">NBRC 3747</strain>
    </source>
</reference>
<keyword evidence="5" id="KW-1185">Reference proteome</keyword>
<dbReference type="Gene3D" id="3.40.630.30">
    <property type="match status" value="1"/>
</dbReference>
<evidence type="ECO:0000313" key="4">
    <source>
        <dbReference type="EMBL" id="GEA82712.1"/>
    </source>
</evidence>
<dbReference type="InterPro" id="IPR000182">
    <property type="entry name" value="GNAT_dom"/>
</dbReference>
<proteinExistence type="predicted"/>
<dbReference type="PANTHER" id="PTHR43877:SF2">
    <property type="entry name" value="AMINOALKYLPHOSPHONATE N-ACETYLTRANSFERASE-RELATED"/>
    <property type="match status" value="1"/>
</dbReference>
<evidence type="ECO:0000256" key="1">
    <source>
        <dbReference type="ARBA" id="ARBA00022679"/>
    </source>
</evidence>
<keyword evidence="1" id="KW-0808">Transferase</keyword>
<keyword evidence="2" id="KW-0012">Acyltransferase</keyword>
<dbReference type="GO" id="GO:0016747">
    <property type="term" value="F:acyltransferase activity, transferring groups other than amino-acyl groups"/>
    <property type="evidence" value="ECO:0007669"/>
    <property type="project" value="InterPro"/>
</dbReference>
<comment type="caution">
    <text evidence="4">The sequence shown here is derived from an EMBL/GenBank/DDBJ whole genome shotgun (WGS) entry which is preliminary data.</text>
</comment>
<evidence type="ECO:0000256" key="2">
    <source>
        <dbReference type="ARBA" id="ARBA00023315"/>
    </source>
</evidence>
<name>A0A4Y3KFG9_CELUD</name>
<dbReference type="PANTHER" id="PTHR43877">
    <property type="entry name" value="AMINOALKYLPHOSPHONATE N-ACETYLTRANSFERASE-RELATED-RELATED"/>
    <property type="match status" value="1"/>
</dbReference>
<dbReference type="CDD" id="cd04301">
    <property type="entry name" value="NAT_SF"/>
    <property type="match status" value="1"/>
</dbReference>
<protein>
    <recommendedName>
        <fullName evidence="3">N-acetyltransferase domain-containing protein</fullName>
    </recommendedName>
</protein>
<dbReference type="PROSITE" id="PS51186">
    <property type="entry name" value="GNAT"/>
    <property type="match status" value="1"/>
</dbReference>
<evidence type="ECO:0000259" key="3">
    <source>
        <dbReference type="PROSITE" id="PS51186"/>
    </source>
</evidence>
<dbReference type="InterPro" id="IPR016181">
    <property type="entry name" value="Acyl_CoA_acyltransferase"/>
</dbReference>
<sequence length="171" mass="19084">MTGPSTPPLPPVDPRPARSEDVVAIHALRRSLEDWMAARGLDQWPLGSLPAERVAAQVEQGQWWVQDDDEGLRGCLRLVSPDVDYWGDDDTPALYVHGLMVARRASGTGLGRALVEWADSRARAAGARWLRLDHRASNPHLDDVYRSWGFEQVAQTDRPGFLVVLMQRPLT</sequence>
<evidence type="ECO:0000313" key="5">
    <source>
        <dbReference type="Proteomes" id="UP000315842"/>
    </source>
</evidence>
<dbReference type="AlphaFoldDB" id="A0A4Y3KFG9"/>
<dbReference type="EMBL" id="BJLP01000087">
    <property type="protein sequence ID" value="GEA82712.1"/>
    <property type="molecule type" value="Genomic_DNA"/>
</dbReference>
<organism evidence="4 5">
    <name type="scientific">Cellulomonas uda</name>
    <dbReference type="NCBI Taxonomy" id="1714"/>
    <lineage>
        <taxon>Bacteria</taxon>
        <taxon>Bacillati</taxon>
        <taxon>Actinomycetota</taxon>
        <taxon>Actinomycetes</taxon>
        <taxon>Micrococcales</taxon>
        <taxon>Cellulomonadaceae</taxon>
        <taxon>Cellulomonas</taxon>
    </lineage>
</organism>
<accession>A0A4Y3KFG9</accession>
<dbReference type="Proteomes" id="UP000315842">
    <property type="component" value="Unassembled WGS sequence"/>
</dbReference>
<gene>
    <name evidence="4" type="ORF">CUD01_31560</name>
</gene>
<dbReference type="RefSeq" id="WP_244937814.1">
    <property type="nucleotide sequence ID" value="NZ_BJLP01000087.1"/>
</dbReference>